<reference evidence="2 3" key="1">
    <citation type="journal article" date="2016" name="Int. J. Syst. Evol. Microbiol.">
        <title>Dermabacter jinjuensis sp. nov., a novel species of the genus Dermabacter isolated from a clinical specimen.</title>
        <authorList>
            <person name="Park Y.K."/>
            <person name="Lee K.M."/>
            <person name="Lee W.K."/>
            <person name="Cho M.J."/>
            <person name="Lee H.S."/>
            <person name="Cho Y.G."/>
            <person name="Lee Y.C."/>
            <person name="Lee W.K."/>
            <person name="Seong W.K."/>
            <person name="Hwang K.J."/>
        </authorList>
    </citation>
    <scope>NUCLEOTIDE SEQUENCE [LARGE SCALE GENOMIC DNA]</scope>
    <source>
        <strain evidence="2 3">32T</strain>
    </source>
</reference>
<gene>
    <name evidence="2" type="ORF">COP05_06575</name>
</gene>
<dbReference type="Proteomes" id="UP000815698">
    <property type="component" value="Chromosome"/>
</dbReference>
<evidence type="ECO:0000256" key="1">
    <source>
        <dbReference type="SAM" id="Phobius"/>
    </source>
</evidence>
<name>A0ABN5DQ80_9MICO</name>
<proteinExistence type="predicted"/>
<keyword evidence="3" id="KW-1185">Reference proteome</keyword>
<accession>A0ABN5DQ80</accession>
<evidence type="ECO:0008006" key="4">
    <source>
        <dbReference type="Google" id="ProtNLM"/>
    </source>
</evidence>
<organism evidence="2 3">
    <name type="scientific">Dermabacter jinjuensis</name>
    <dbReference type="NCBI Taxonomy" id="1667168"/>
    <lineage>
        <taxon>Bacteria</taxon>
        <taxon>Bacillati</taxon>
        <taxon>Actinomycetota</taxon>
        <taxon>Actinomycetes</taxon>
        <taxon>Micrococcales</taxon>
        <taxon>Dermabacteraceae</taxon>
        <taxon>Dermabacter</taxon>
    </lineage>
</organism>
<dbReference type="EMBL" id="CP023482">
    <property type="protein sequence ID" value="ATH96782.1"/>
    <property type="molecule type" value="Genomic_DNA"/>
</dbReference>
<keyword evidence="1" id="KW-0812">Transmembrane</keyword>
<feature type="transmembrane region" description="Helical" evidence="1">
    <location>
        <begin position="6"/>
        <end position="27"/>
    </location>
</feature>
<sequence length="77" mass="8690">MGNIDWAFELGALVPSIGIGLLFWLVLRSIVRADKHQREAERQAEREYIAAHPEAARFVRTGQTANAEKRKDATTLK</sequence>
<protein>
    <recommendedName>
        <fullName evidence="4">Lysyl-tRNA synthetase</fullName>
    </recommendedName>
</protein>
<keyword evidence="1" id="KW-1133">Transmembrane helix</keyword>
<evidence type="ECO:0000313" key="3">
    <source>
        <dbReference type="Proteomes" id="UP000815698"/>
    </source>
</evidence>
<dbReference type="RefSeq" id="WP_034372796.1">
    <property type="nucleotide sequence ID" value="NZ_CP023482.1"/>
</dbReference>
<keyword evidence="1" id="KW-0472">Membrane</keyword>
<evidence type="ECO:0000313" key="2">
    <source>
        <dbReference type="EMBL" id="ATH96782.1"/>
    </source>
</evidence>